<dbReference type="EMBL" id="BFAD01000009">
    <property type="protein sequence ID" value="GBE86409.1"/>
    <property type="molecule type" value="Genomic_DNA"/>
</dbReference>
<dbReference type="RefSeq" id="XP_027617322.1">
    <property type="nucleotide sequence ID" value="XM_027761521.1"/>
</dbReference>
<dbReference type="InterPro" id="IPR038986">
    <property type="entry name" value="Clr2"/>
</dbReference>
<evidence type="ECO:0000313" key="4">
    <source>
        <dbReference type="Proteomes" id="UP000287166"/>
    </source>
</evidence>
<evidence type="ECO:0000313" key="3">
    <source>
        <dbReference type="EMBL" id="GBE86409.1"/>
    </source>
</evidence>
<protein>
    <recommendedName>
        <fullName evidence="2">Cryptic loci regulator 2 N-terminal domain-containing protein</fullName>
    </recommendedName>
</protein>
<feature type="region of interest" description="Disordered" evidence="1">
    <location>
        <begin position="874"/>
        <end position="896"/>
    </location>
</feature>
<dbReference type="GO" id="GO:0031934">
    <property type="term" value="C:mating-type region heterochromatin"/>
    <property type="evidence" value="ECO:0007669"/>
    <property type="project" value="TreeGrafter"/>
</dbReference>
<feature type="compositionally biased region" description="Polar residues" evidence="1">
    <location>
        <begin position="309"/>
        <end position="322"/>
    </location>
</feature>
<dbReference type="AlphaFoldDB" id="A0A401GW68"/>
<dbReference type="OrthoDB" id="2421327at2759"/>
<dbReference type="GO" id="GO:0033553">
    <property type="term" value="C:rDNA heterochromatin"/>
    <property type="evidence" value="ECO:0007669"/>
    <property type="project" value="TreeGrafter"/>
</dbReference>
<dbReference type="GeneID" id="38783326"/>
<dbReference type="STRING" id="139825.A0A401GW68"/>
<dbReference type="GO" id="GO:0030466">
    <property type="term" value="P:silent mating-type cassette heterochromatin formation"/>
    <property type="evidence" value="ECO:0007669"/>
    <property type="project" value="TreeGrafter"/>
</dbReference>
<dbReference type="PANTHER" id="PTHR38046">
    <property type="entry name" value="CRYPTIC LOCI REGULATOR 2"/>
    <property type="match status" value="1"/>
</dbReference>
<feature type="region of interest" description="Disordered" evidence="1">
    <location>
        <begin position="297"/>
        <end position="324"/>
    </location>
</feature>
<gene>
    <name evidence="3" type="ORF">SCP_0902880</name>
</gene>
<dbReference type="Pfam" id="PF16761">
    <property type="entry name" value="Clr2_transil"/>
    <property type="match status" value="1"/>
</dbReference>
<feature type="compositionally biased region" description="Pro residues" evidence="1">
    <location>
        <begin position="704"/>
        <end position="717"/>
    </location>
</feature>
<dbReference type="InterPro" id="IPR031915">
    <property type="entry name" value="Clr2_N"/>
</dbReference>
<feature type="region of interest" description="Disordered" evidence="1">
    <location>
        <begin position="685"/>
        <end position="721"/>
    </location>
</feature>
<dbReference type="PANTHER" id="PTHR38046:SF1">
    <property type="entry name" value="CRYPTIC LOCI REGULATOR 2"/>
    <property type="match status" value="1"/>
</dbReference>
<organism evidence="3 4">
    <name type="scientific">Sparassis crispa</name>
    <dbReference type="NCBI Taxonomy" id="139825"/>
    <lineage>
        <taxon>Eukaryota</taxon>
        <taxon>Fungi</taxon>
        <taxon>Dikarya</taxon>
        <taxon>Basidiomycota</taxon>
        <taxon>Agaricomycotina</taxon>
        <taxon>Agaricomycetes</taxon>
        <taxon>Polyporales</taxon>
        <taxon>Sparassidaceae</taxon>
        <taxon>Sparassis</taxon>
    </lineage>
</organism>
<dbReference type="GO" id="GO:0070824">
    <property type="term" value="C:SHREC complex"/>
    <property type="evidence" value="ECO:0007669"/>
    <property type="project" value="InterPro"/>
</dbReference>
<feature type="domain" description="Cryptic loci regulator 2 N-terminal" evidence="2">
    <location>
        <begin position="80"/>
        <end position="146"/>
    </location>
</feature>
<evidence type="ECO:0000256" key="1">
    <source>
        <dbReference type="SAM" id="MobiDB-lite"/>
    </source>
</evidence>
<name>A0A401GW68_9APHY</name>
<accession>A0A401GW68</accession>
<dbReference type="Proteomes" id="UP000287166">
    <property type="component" value="Unassembled WGS sequence"/>
</dbReference>
<feature type="region of interest" description="Disordered" evidence="1">
    <location>
        <begin position="185"/>
        <end position="219"/>
    </location>
</feature>
<feature type="region of interest" description="Disordered" evidence="1">
    <location>
        <begin position="1"/>
        <end position="22"/>
    </location>
</feature>
<keyword evidence="4" id="KW-1185">Reference proteome</keyword>
<dbReference type="InParanoid" id="A0A401GW68"/>
<sequence>MSRRLGGHHTLPDNPTFLDFPRTDGDENLWPQNTERVVDHEGCVNFMRPMSIDESGTLGWRLTVGAKLAQQMGLEEGPTYILRKFPDGYHMYDHNKGSASNPRHDPYLVGSTNVNRFRSTNEFVPHALWLMRDETMNRANCECKYCAKKPQRVVTDAFGLSASKRSTPSQATPNKVQSVKRLREPRVRQHAKPYAAVRRAPKPSKLPQGPQQSMVPEKDSDIRGAAANKEYATSRWFRKGELVWCAMDPPIRGEAESISFWPGLVEDVNVKTKAIPRSPEPDVDKDNDVDMAQEQAGGAAVGLSAAPRETSQQQDSAESVTTEDTKVRWDVRQWNVYTIKLLAVTHNYYVSDEQVLPYLAYAPTEELVVEVQEELLMVIQDMPAAEMESNLQRSFTFDPCSLEHVGSPEGERLRFRQAVTPYALAVQIASKVVRSWEPTDEWDCKFLIPSLHPPPASTSAPAEPGSASTLHSLITQSMANNATRDLNARPSAQVGLPPEAYGPEGVSAEEFRAISTRLLGNQSVSAPVPQVVNQLRFQGLWWGAERIWTDELVRLKLARCQFAPRGTDFIYPPSGPSASTLEHIASIGHADDTDPRVLGASEKGLFMRLEGLFAVDVPKTEGGFGRECRASGTIYELADVGWEDGSEVAAPAAEGNGKGKERATDVGGAQSISTNQSLDQSGIIGAQDVPGASQGLAGSSFMPGPSPLKPPPLPNPDPSVSIAQTASATITQTVPAGKSKKRTLNGQLSHPVLTTPYPLPPPPNGSVFRPILPPGHEVVLSMSLISGRYYPGLFFHPLMVPAVDKALSLPPEEGGLYENRQLWAMEGLLPGVYQSMDPTVWKQSRLIMLKDADAEARQQLKRIWEEHQREKALLQAQNSAPEASGSHLMDGDVKMN</sequence>
<evidence type="ECO:0000259" key="2">
    <source>
        <dbReference type="Pfam" id="PF16761"/>
    </source>
</evidence>
<proteinExistence type="predicted"/>
<reference evidence="3 4" key="1">
    <citation type="journal article" date="2018" name="Sci. Rep.">
        <title>Genome sequence of the cauliflower mushroom Sparassis crispa (Hanabiratake) and its association with beneficial usage.</title>
        <authorList>
            <person name="Kiyama R."/>
            <person name="Furutani Y."/>
            <person name="Kawaguchi K."/>
            <person name="Nakanishi T."/>
        </authorList>
    </citation>
    <scope>NUCLEOTIDE SEQUENCE [LARGE SCALE GENOMIC DNA]</scope>
</reference>
<comment type="caution">
    <text evidence="3">The sequence shown here is derived from an EMBL/GenBank/DDBJ whole genome shotgun (WGS) entry which is preliminary data.</text>
</comment>